<evidence type="ECO:0000256" key="1">
    <source>
        <dbReference type="SAM" id="MobiDB-lite"/>
    </source>
</evidence>
<dbReference type="RefSeq" id="WP_310918152.1">
    <property type="nucleotide sequence ID" value="NZ_JAMQON010000001.1"/>
</dbReference>
<feature type="compositionally biased region" description="Basic and acidic residues" evidence="1">
    <location>
        <begin position="61"/>
        <end position="75"/>
    </location>
</feature>
<proteinExistence type="predicted"/>
<organism evidence="2 3">
    <name type="scientific">Haloarcula saliterrae</name>
    <dbReference type="NCBI Taxonomy" id="2950534"/>
    <lineage>
        <taxon>Archaea</taxon>
        <taxon>Methanobacteriati</taxon>
        <taxon>Methanobacteriota</taxon>
        <taxon>Stenosarchaea group</taxon>
        <taxon>Halobacteria</taxon>
        <taxon>Halobacteriales</taxon>
        <taxon>Haloarculaceae</taxon>
        <taxon>Haloarcula</taxon>
    </lineage>
</organism>
<keyword evidence="3" id="KW-1185">Reference proteome</keyword>
<reference evidence="2 3" key="1">
    <citation type="submission" date="2022-06" db="EMBL/GenBank/DDBJ databases">
        <title>Haloarcula sp. a new haloarchaeum isolate from saline soil.</title>
        <authorList>
            <person name="Strakova D."/>
            <person name="Galisteo C."/>
            <person name="Sanchez-Porro C."/>
            <person name="Ventosa A."/>
        </authorList>
    </citation>
    <scope>NUCLEOTIDE SEQUENCE [LARGE SCALE GENOMIC DNA]</scope>
    <source>
        <strain evidence="2 3">S1CR25-12</strain>
    </source>
</reference>
<accession>A0ABU2F8J2</accession>
<name>A0ABU2F8J2_9EURY</name>
<dbReference type="EMBL" id="JAMQON010000001">
    <property type="protein sequence ID" value="MDS0258587.1"/>
    <property type="molecule type" value="Genomic_DNA"/>
</dbReference>
<protein>
    <submittedName>
        <fullName evidence="2">Uncharacterized protein</fullName>
    </submittedName>
</protein>
<feature type="compositionally biased region" description="Acidic residues" evidence="1">
    <location>
        <begin position="76"/>
        <end position="91"/>
    </location>
</feature>
<evidence type="ECO:0000313" key="3">
    <source>
        <dbReference type="Proteomes" id="UP001259659"/>
    </source>
</evidence>
<gene>
    <name evidence="2" type="ORF">NDI56_04070</name>
</gene>
<evidence type="ECO:0000313" key="2">
    <source>
        <dbReference type="EMBL" id="MDS0258587.1"/>
    </source>
</evidence>
<sequence>MAETTQEEADDEAQIFEIEVEQVTSETITVQANSREEAFGALEHPTDRDVQSMLVRKEFSSLSERRPVDGRHAPELEDYDDPDLDIDLTDE</sequence>
<dbReference type="Proteomes" id="UP001259659">
    <property type="component" value="Unassembled WGS sequence"/>
</dbReference>
<comment type="caution">
    <text evidence="2">The sequence shown here is derived from an EMBL/GenBank/DDBJ whole genome shotgun (WGS) entry which is preliminary data.</text>
</comment>
<feature type="region of interest" description="Disordered" evidence="1">
    <location>
        <begin position="61"/>
        <end position="91"/>
    </location>
</feature>